<evidence type="ECO:0000256" key="4">
    <source>
        <dbReference type="ARBA" id="ARBA00022692"/>
    </source>
</evidence>
<feature type="compositionally biased region" description="Polar residues" evidence="8">
    <location>
        <begin position="332"/>
        <end position="343"/>
    </location>
</feature>
<evidence type="ECO:0000256" key="5">
    <source>
        <dbReference type="ARBA" id="ARBA00022989"/>
    </source>
</evidence>
<dbReference type="InterPro" id="IPR008516">
    <property type="entry name" value="Na/K-Atpase_Interacting"/>
</dbReference>
<feature type="region of interest" description="Disordered" evidence="8">
    <location>
        <begin position="223"/>
        <end position="500"/>
    </location>
</feature>
<dbReference type="AlphaFoldDB" id="A0A553PT34"/>
<feature type="compositionally biased region" description="Polar residues" evidence="8">
    <location>
        <begin position="356"/>
        <end position="367"/>
    </location>
</feature>
<evidence type="ECO:0000313" key="9">
    <source>
        <dbReference type="EMBL" id="TRY80834.1"/>
    </source>
</evidence>
<gene>
    <name evidence="9" type="ORF">TCAL_04324</name>
</gene>
<feature type="transmembrane region" description="Helical" evidence="7">
    <location>
        <begin position="34"/>
        <end position="54"/>
    </location>
</feature>
<keyword evidence="5 7" id="KW-1133">Transmembrane helix</keyword>
<reference evidence="9 10" key="1">
    <citation type="journal article" date="2018" name="Nat. Ecol. Evol.">
        <title>Genomic signatures of mitonuclear coevolution across populations of Tigriopus californicus.</title>
        <authorList>
            <person name="Barreto F.S."/>
            <person name="Watson E.T."/>
            <person name="Lima T.G."/>
            <person name="Willett C.S."/>
            <person name="Edmands S."/>
            <person name="Li W."/>
            <person name="Burton R.S."/>
        </authorList>
    </citation>
    <scope>NUCLEOTIDE SEQUENCE [LARGE SCALE GENOMIC DNA]</scope>
    <source>
        <strain evidence="9 10">San Diego</strain>
    </source>
</reference>
<proteinExistence type="inferred from homology"/>
<feature type="compositionally biased region" description="Polar residues" evidence="8">
    <location>
        <begin position="449"/>
        <end position="458"/>
    </location>
</feature>
<comment type="caution">
    <text evidence="9">The sequence shown here is derived from an EMBL/GenBank/DDBJ whole genome shotgun (WGS) entry which is preliminary data.</text>
</comment>
<name>A0A553PT34_TIGCA</name>
<evidence type="ECO:0000256" key="2">
    <source>
        <dbReference type="ARBA" id="ARBA00006364"/>
    </source>
</evidence>
<comment type="subcellular location">
    <subcellularLocation>
        <location evidence="1 7">Cell membrane</location>
        <topology evidence="1 7">Multi-pass membrane protein</topology>
    </subcellularLocation>
</comment>
<dbReference type="PANTHER" id="PTHR13084">
    <property type="entry name" value="T-CELL LYMPHOMA BREAKPOINT-ASSOCIATED TARGET 1-RELATED"/>
    <property type="match status" value="1"/>
</dbReference>
<evidence type="ECO:0000256" key="6">
    <source>
        <dbReference type="ARBA" id="ARBA00023136"/>
    </source>
</evidence>
<sequence length="538" mass="59952">MAFGTLRTLIYTFCVLQLLTTIERQVFDFLGYMWLPIVWNFFNIVFLIFCIFGVNQYKRSYVFTHVGWSLLWLGWNAFVICFYLDLGSLDRNEDLLSFGTGSFSWWLANGYGCHPEYYHNASTFDLNDGKAGYFPLRPSQVYGCAVEYYYVEVIHASVQITLTLVVVALVLYFCYMLQTKAGQSQKSQIHGGKAPLYSIEYSPQVNDSQMSGTLMQETTLYANTTDSVRAQMTPRRVKRRSHGRSSTRSVAHPKSSLNRNRRSSTRSLGHVNIGSMRSSQKTVNPVTRLLDHPSHAGATGAPLRHALDSSTSDEFNKQSEEYGQINPAYESSRPNSLYSSSVNGAAARGSDPQDRPPSTLTSYSNFHGQRKPVKGPSIPNPTVLTQSAFNGPLPGASATNPNMSFDDLPPPPSPIAGSPILSRQDLSTGQVPVPQQRNQSRRNEYVNMPMSSATNQDRTLPPIPNGGLSHYNTEGNDTQTLRANDRLLPPPQANGYAHHNGGAAKQTQLLECSTSLNMRLGWEHRYVLPKPRVDNRDV</sequence>
<accession>A0A553PT34</accession>
<dbReference type="GO" id="GO:0005886">
    <property type="term" value="C:plasma membrane"/>
    <property type="evidence" value="ECO:0007669"/>
    <property type="project" value="UniProtKB-SubCell"/>
</dbReference>
<feature type="compositionally biased region" description="Polar residues" evidence="8">
    <location>
        <begin position="424"/>
        <end position="438"/>
    </location>
</feature>
<feature type="compositionally biased region" description="Polar residues" evidence="8">
    <location>
        <begin position="275"/>
        <end position="285"/>
    </location>
</feature>
<keyword evidence="3 7" id="KW-1003">Cell membrane</keyword>
<feature type="compositionally biased region" description="Polar residues" evidence="8">
    <location>
        <begin position="470"/>
        <end position="482"/>
    </location>
</feature>
<feature type="compositionally biased region" description="Basic residues" evidence="8">
    <location>
        <begin position="235"/>
        <end position="245"/>
    </location>
</feature>
<dbReference type="Pfam" id="PF05640">
    <property type="entry name" value="NKAIN"/>
    <property type="match status" value="1"/>
</dbReference>
<feature type="transmembrane region" description="Helical" evidence="7">
    <location>
        <begin position="66"/>
        <end position="86"/>
    </location>
</feature>
<dbReference type="EMBL" id="VCGU01000001">
    <property type="protein sequence ID" value="TRY80834.1"/>
    <property type="molecule type" value="Genomic_DNA"/>
</dbReference>
<comment type="similarity">
    <text evidence="2 7">Belongs to the NKAIN family.</text>
</comment>
<evidence type="ECO:0000313" key="10">
    <source>
        <dbReference type="Proteomes" id="UP000318571"/>
    </source>
</evidence>
<dbReference type="GO" id="GO:0002028">
    <property type="term" value="P:regulation of sodium ion transport"/>
    <property type="evidence" value="ECO:0007669"/>
    <property type="project" value="UniProtKB-UniRule"/>
</dbReference>
<evidence type="ECO:0000256" key="8">
    <source>
        <dbReference type="SAM" id="MobiDB-lite"/>
    </source>
</evidence>
<feature type="compositionally biased region" description="Polar residues" evidence="8">
    <location>
        <begin position="380"/>
        <end position="389"/>
    </location>
</feature>
<evidence type="ECO:0000256" key="1">
    <source>
        <dbReference type="ARBA" id="ARBA00004651"/>
    </source>
</evidence>
<feature type="transmembrane region" description="Helical" evidence="7">
    <location>
        <begin position="156"/>
        <end position="177"/>
    </location>
</feature>
<evidence type="ECO:0000256" key="3">
    <source>
        <dbReference type="ARBA" id="ARBA00022475"/>
    </source>
</evidence>
<keyword evidence="4 7" id="KW-0812">Transmembrane</keyword>
<dbReference type="Proteomes" id="UP000318571">
    <property type="component" value="Chromosome 12"/>
</dbReference>
<keyword evidence="6 7" id="KW-0472">Membrane</keyword>
<keyword evidence="10" id="KW-1185">Reference proteome</keyword>
<protein>
    <recommendedName>
        <fullName evidence="7">Sodium/potassium-transporting ATPase subunit beta-1-interacting protein</fullName>
        <shortName evidence="7">Na(+)/K(+)-transporting ATPase subunit beta-1-interacting protein</shortName>
    </recommendedName>
</protein>
<evidence type="ECO:0000256" key="7">
    <source>
        <dbReference type="RuleBase" id="RU368041"/>
    </source>
</evidence>
<organism evidence="9 10">
    <name type="scientific">Tigriopus californicus</name>
    <name type="common">Marine copepod</name>
    <dbReference type="NCBI Taxonomy" id="6832"/>
    <lineage>
        <taxon>Eukaryota</taxon>
        <taxon>Metazoa</taxon>
        <taxon>Ecdysozoa</taxon>
        <taxon>Arthropoda</taxon>
        <taxon>Crustacea</taxon>
        <taxon>Multicrustacea</taxon>
        <taxon>Hexanauplia</taxon>
        <taxon>Copepoda</taxon>
        <taxon>Harpacticoida</taxon>
        <taxon>Harpacticidae</taxon>
        <taxon>Tigriopus</taxon>
    </lineage>
</organism>
<dbReference type="PANTHER" id="PTHR13084:SF6">
    <property type="entry name" value="SODIUM_POTASSIUM-TRANSPORTING ATPASE SUBUNIT BETA-1-INTERACTING PROTEIN"/>
    <property type="match status" value="1"/>
</dbReference>
<dbReference type="OMA" id="DMSTEYN"/>